<name>A0A2H9ZZ53_9ASPA</name>
<dbReference type="Proteomes" id="UP000236161">
    <property type="component" value="Unassembled WGS sequence"/>
</dbReference>
<sequence>MAAAGDSYLLSGETLHTRESIRIRYPATAAWTWRLTASSRAVRQRGRRLVLRHLQHLRHLRQRHQL</sequence>
<proteinExistence type="predicted"/>
<organism evidence="1 2">
    <name type="scientific">Apostasia shenzhenica</name>
    <dbReference type="NCBI Taxonomy" id="1088818"/>
    <lineage>
        <taxon>Eukaryota</taxon>
        <taxon>Viridiplantae</taxon>
        <taxon>Streptophyta</taxon>
        <taxon>Embryophyta</taxon>
        <taxon>Tracheophyta</taxon>
        <taxon>Spermatophyta</taxon>
        <taxon>Magnoliopsida</taxon>
        <taxon>Liliopsida</taxon>
        <taxon>Asparagales</taxon>
        <taxon>Orchidaceae</taxon>
        <taxon>Apostasioideae</taxon>
        <taxon>Apostasia</taxon>
    </lineage>
</organism>
<reference evidence="1 2" key="1">
    <citation type="journal article" date="2017" name="Nature">
        <title>The Apostasia genome and the evolution of orchids.</title>
        <authorList>
            <person name="Zhang G.Q."/>
            <person name="Liu K.W."/>
            <person name="Li Z."/>
            <person name="Lohaus R."/>
            <person name="Hsiao Y.Y."/>
            <person name="Niu S.C."/>
            <person name="Wang J.Y."/>
            <person name="Lin Y.C."/>
            <person name="Xu Q."/>
            <person name="Chen L.J."/>
            <person name="Yoshida K."/>
            <person name="Fujiwara S."/>
            <person name="Wang Z.W."/>
            <person name="Zhang Y.Q."/>
            <person name="Mitsuda N."/>
            <person name="Wang M."/>
            <person name="Liu G.H."/>
            <person name="Pecoraro L."/>
            <person name="Huang H.X."/>
            <person name="Xiao X.J."/>
            <person name="Lin M."/>
            <person name="Wu X.Y."/>
            <person name="Wu W.L."/>
            <person name="Chen Y.Y."/>
            <person name="Chang S.B."/>
            <person name="Sakamoto S."/>
            <person name="Ohme-Takagi M."/>
            <person name="Yagi M."/>
            <person name="Zeng S.J."/>
            <person name="Shen C.Y."/>
            <person name="Yeh C.M."/>
            <person name="Luo Y.B."/>
            <person name="Tsai W.C."/>
            <person name="Van de Peer Y."/>
            <person name="Liu Z.J."/>
        </authorList>
    </citation>
    <scope>NUCLEOTIDE SEQUENCE [LARGE SCALE GENOMIC DNA]</scope>
    <source>
        <strain evidence="2">cv. Shenzhen</strain>
        <tissue evidence="1">Stem</tissue>
    </source>
</reference>
<evidence type="ECO:0000313" key="2">
    <source>
        <dbReference type="Proteomes" id="UP000236161"/>
    </source>
</evidence>
<accession>A0A2H9ZZ53</accession>
<keyword evidence="2" id="KW-1185">Reference proteome</keyword>
<dbReference type="EMBL" id="KZ452313">
    <property type="protein sequence ID" value="PKA48580.1"/>
    <property type="molecule type" value="Genomic_DNA"/>
</dbReference>
<evidence type="ECO:0000313" key="1">
    <source>
        <dbReference type="EMBL" id="PKA48580.1"/>
    </source>
</evidence>
<gene>
    <name evidence="1" type="ORF">AXF42_Ash017479</name>
</gene>
<protein>
    <submittedName>
        <fullName evidence="1">Uncharacterized protein</fullName>
    </submittedName>
</protein>
<dbReference type="AlphaFoldDB" id="A0A2H9ZZ53"/>